<reference evidence="3" key="2">
    <citation type="submission" date="2025-08" db="UniProtKB">
        <authorList>
            <consortium name="Ensembl"/>
        </authorList>
    </citation>
    <scope>IDENTIFICATION</scope>
</reference>
<evidence type="ECO:0000256" key="1">
    <source>
        <dbReference type="SAM" id="Coils"/>
    </source>
</evidence>
<proteinExistence type="predicted"/>
<dbReference type="PANTHER" id="PTHR14383:SF1">
    <property type="entry name" value="PLECKSTRIN HOMOLOGY DOMAIN-CONTAINING FAMILY D MEMBER 1"/>
    <property type="match status" value="1"/>
</dbReference>
<accession>W5NA39</accession>
<dbReference type="OMA" id="ANEDMGM"/>
<dbReference type="Bgee" id="ENSLOCG00000014201">
    <property type="expression patterns" value="Expressed in camera-type eye"/>
</dbReference>
<dbReference type="EMBL" id="AHAT01022329">
    <property type="status" value="NOT_ANNOTATED_CDS"/>
    <property type="molecule type" value="Genomic_DNA"/>
</dbReference>
<dbReference type="Gene3D" id="2.30.29.30">
    <property type="entry name" value="Pleckstrin-homology domain (PH domain)/Phosphotyrosine-binding domain (PTB)"/>
    <property type="match status" value="1"/>
</dbReference>
<sequence>MFTSMPTSISPSLSMEHTDTDALDISTKVQVMWKRLIGRPTGKWSKRFFIIKDSFLQYYAENERKNFETNRYFNIHPKVVIPLGGCVVEPKEEQGMPFAMNISHEGFHGNIVLAVESESEQAQWLELLQESGKYTFNYTSKAKIVYSCLFPFYLQLSKEKRGYLSQHLQILLNIAGNLFKKQELEKLNQALAGEKKQFEEVVQELRAEQEQIKHLDLNSETQQQKSMEYIKTPKSSLKMNTVQKELTEQNSYYSRTIQPVFYLKNHARESEGECSHRSPLEIDSYSLAIQLFHQQKQLLTLSNQRMPASSTLKKTEEQIQALQEEREFYSSKSQALQLSLSELTAEKQQTEAELKTEIKARVQLEKRLNIAEEALRSLEQGLNSMERSREKEERMKGDVGQLKKFFEECIRNAEIDAKLPAIMENSVYIHKATARRIKSCRIQKKESYNNWGLKRHSQSFIVSPTEETNLEDLWETARRLTCDRYFRESNYKIMTHKDTLKGEDRE</sequence>
<dbReference type="Ensembl" id="ENSLOCT00000017529.1">
    <property type="protein sequence ID" value="ENSLOCP00000017498.1"/>
    <property type="gene ID" value="ENSLOCG00000014201.1"/>
</dbReference>
<dbReference type="GeneTree" id="ENSGT00950000183017"/>
<dbReference type="Proteomes" id="UP000018468">
    <property type="component" value="Linkage group LG7"/>
</dbReference>
<organism evidence="3 4">
    <name type="scientific">Lepisosteus oculatus</name>
    <name type="common">Spotted gar</name>
    <dbReference type="NCBI Taxonomy" id="7918"/>
    <lineage>
        <taxon>Eukaryota</taxon>
        <taxon>Metazoa</taxon>
        <taxon>Chordata</taxon>
        <taxon>Craniata</taxon>
        <taxon>Vertebrata</taxon>
        <taxon>Euteleostomi</taxon>
        <taxon>Actinopterygii</taxon>
        <taxon>Neopterygii</taxon>
        <taxon>Holostei</taxon>
        <taxon>Semionotiformes</taxon>
        <taxon>Lepisosteidae</taxon>
        <taxon>Lepisosteus</taxon>
    </lineage>
</organism>
<evidence type="ECO:0000259" key="2">
    <source>
        <dbReference type="PROSITE" id="PS50003"/>
    </source>
</evidence>
<name>W5NA39_LEPOC</name>
<dbReference type="PANTHER" id="PTHR14383">
    <property type="entry name" value="SWAP-70 RECOMBINASE"/>
    <property type="match status" value="1"/>
</dbReference>
<dbReference type="EMBL" id="AHAT01022328">
    <property type="status" value="NOT_ANNOTATED_CDS"/>
    <property type="molecule type" value="Genomic_DNA"/>
</dbReference>
<feature type="coiled-coil region" evidence="1">
    <location>
        <begin position="312"/>
        <end position="395"/>
    </location>
</feature>
<feature type="domain" description="PH" evidence="2">
    <location>
        <begin position="30"/>
        <end position="133"/>
    </location>
</feature>
<dbReference type="SMART" id="SM00233">
    <property type="entry name" value="PH"/>
    <property type="match status" value="1"/>
</dbReference>
<protein>
    <submittedName>
        <fullName evidence="3">Pleckstrin homology and coiled-coil domain containing D1</fullName>
    </submittedName>
</protein>
<evidence type="ECO:0000313" key="4">
    <source>
        <dbReference type="Proteomes" id="UP000018468"/>
    </source>
</evidence>
<dbReference type="InterPro" id="IPR011993">
    <property type="entry name" value="PH-like_dom_sf"/>
</dbReference>
<dbReference type="EMBL" id="AHAT01022330">
    <property type="status" value="NOT_ANNOTATED_CDS"/>
    <property type="molecule type" value="Genomic_DNA"/>
</dbReference>
<dbReference type="AlphaFoldDB" id="W5NA39"/>
<dbReference type="SUPFAM" id="SSF50729">
    <property type="entry name" value="PH domain-like"/>
    <property type="match status" value="1"/>
</dbReference>
<keyword evidence="1" id="KW-0175">Coiled coil</keyword>
<dbReference type="InterPro" id="IPR001849">
    <property type="entry name" value="PH_domain"/>
</dbReference>
<evidence type="ECO:0000313" key="3">
    <source>
        <dbReference type="Ensembl" id="ENSLOCP00000017498.1"/>
    </source>
</evidence>
<reference evidence="4" key="1">
    <citation type="submission" date="2011-12" db="EMBL/GenBank/DDBJ databases">
        <title>The Draft Genome of Lepisosteus oculatus.</title>
        <authorList>
            <consortium name="The Broad Institute Genome Assembly &amp; Analysis Group"/>
            <consortium name="Computational R&amp;D Group"/>
            <consortium name="and Sequencing Platform"/>
            <person name="Di Palma F."/>
            <person name="Alfoldi J."/>
            <person name="Johnson J."/>
            <person name="Berlin A."/>
            <person name="Gnerre S."/>
            <person name="Jaffe D."/>
            <person name="MacCallum I."/>
            <person name="Young S."/>
            <person name="Walker B.J."/>
            <person name="Lander E.S."/>
            <person name="Lindblad-Toh K."/>
        </authorList>
    </citation>
    <scope>NUCLEOTIDE SEQUENCE [LARGE SCALE GENOMIC DNA]</scope>
</reference>
<dbReference type="PROSITE" id="PS50003">
    <property type="entry name" value="PH_DOMAIN"/>
    <property type="match status" value="1"/>
</dbReference>
<reference evidence="3" key="3">
    <citation type="submission" date="2025-09" db="UniProtKB">
        <authorList>
            <consortium name="Ensembl"/>
        </authorList>
    </citation>
    <scope>IDENTIFICATION</scope>
</reference>
<feature type="coiled-coil region" evidence="1">
    <location>
        <begin position="177"/>
        <end position="225"/>
    </location>
</feature>
<dbReference type="Pfam" id="PF00169">
    <property type="entry name" value="PH"/>
    <property type="match status" value="1"/>
</dbReference>
<keyword evidence="4" id="KW-1185">Reference proteome</keyword>